<feature type="transmembrane region" description="Helical" evidence="1">
    <location>
        <begin position="52"/>
        <end position="71"/>
    </location>
</feature>
<name>A0A5A5TBA2_9CHLR</name>
<protein>
    <submittedName>
        <fullName evidence="2">Uncharacterized protein</fullName>
    </submittedName>
</protein>
<proteinExistence type="predicted"/>
<feature type="transmembrane region" description="Helical" evidence="1">
    <location>
        <begin position="106"/>
        <end position="130"/>
    </location>
</feature>
<feature type="transmembrane region" description="Helical" evidence="1">
    <location>
        <begin position="142"/>
        <end position="168"/>
    </location>
</feature>
<evidence type="ECO:0000313" key="3">
    <source>
        <dbReference type="Proteomes" id="UP000322530"/>
    </source>
</evidence>
<accession>A0A5A5TBA2</accession>
<gene>
    <name evidence="2" type="ORF">KDI_22760</name>
</gene>
<keyword evidence="1" id="KW-0812">Transmembrane</keyword>
<evidence type="ECO:0000256" key="1">
    <source>
        <dbReference type="SAM" id="Phobius"/>
    </source>
</evidence>
<sequence>MPMKQFFSLRDRLQLPLWLCIILLIGALVRVWLLINIPAFTAYAFWSQSLPALLLSLCLVGLTWLFAGQLADRARLSTRGKERLMVMSTLSAAAPPLYATEQGLTFWHGVSTNALLVAILWLLFCVFRLTQRWQDEISRCELLLRFLGIGLLSGLLLSLNILACATLLTGLHWMCTHPPTTHKWQRLTSATSILTPPSFTSRLHTRIFQLTSLPLLFIGYLMLVGLLNMLIPSPILANFNPHDASEQLITVLPFFCGTFFALPYMITQYQQEHTPSTPLHPAKVVLIHSLFLAFVLLYFGLQCYSYITASAIGIPPI</sequence>
<organism evidence="2 3">
    <name type="scientific">Dictyobacter arantiisoli</name>
    <dbReference type="NCBI Taxonomy" id="2014874"/>
    <lineage>
        <taxon>Bacteria</taxon>
        <taxon>Bacillati</taxon>
        <taxon>Chloroflexota</taxon>
        <taxon>Ktedonobacteria</taxon>
        <taxon>Ktedonobacterales</taxon>
        <taxon>Dictyobacteraceae</taxon>
        <taxon>Dictyobacter</taxon>
    </lineage>
</organism>
<feature type="transmembrane region" description="Helical" evidence="1">
    <location>
        <begin position="21"/>
        <end position="46"/>
    </location>
</feature>
<keyword evidence="1" id="KW-0472">Membrane</keyword>
<dbReference type="AlphaFoldDB" id="A0A5A5TBA2"/>
<keyword evidence="3" id="KW-1185">Reference proteome</keyword>
<dbReference type="Proteomes" id="UP000322530">
    <property type="component" value="Unassembled WGS sequence"/>
</dbReference>
<dbReference type="EMBL" id="BIXY01000029">
    <property type="protein sequence ID" value="GCF08712.1"/>
    <property type="molecule type" value="Genomic_DNA"/>
</dbReference>
<keyword evidence="1" id="KW-1133">Transmembrane helix</keyword>
<comment type="caution">
    <text evidence="2">The sequence shown here is derived from an EMBL/GenBank/DDBJ whole genome shotgun (WGS) entry which is preliminary data.</text>
</comment>
<reference evidence="2 3" key="1">
    <citation type="submission" date="2019-01" db="EMBL/GenBank/DDBJ databases">
        <title>Draft genome sequence of Dictyobacter sp. Uno17.</title>
        <authorList>
            <person name="Wang C.M."/>
            <person name="Zheng Y."/>
            <person name="Sakai Y."/>
            <person name="Abe K."/>
            <person name="Yokota A."/>
            <person name="Yabe S."/>
        </authorList>
    </citation>
    <scope>NUCLEOTIDE SEQUENCE [LARGE SCALE GENOMIC DNA]</scope>
    <source>
        <strain evidence="2 3">Uno17</strain>
    </source>
</reference>
<feature type="transmembrane region" description="Helical" evidence="1">
    <location>
        <begin position="248"/>
        <end position="266"/>
    </location>
</feature>
<evidence type="ECO:0000313" key="2">
    <source>
        <dbReference type="EMBL" id="GCF08712.1"/>
    </source>
</evidence>
<feature type="transmembrane region" description="Helical" evidence="1">
    <location>
        <begin position="207"/>
        <end position="227"/>
    </location>
</feature>
<feature type="transmembrane region" description="Helical" evidence="1">
    <location>
        <begin position="286"/>
        <end position="307"/>
    </location>
</feature>
<dbReference type="RefSeq" id="WP_149401691.1">
    <property type="nucleotide sequence ID" value="NZ_BIXY01000029.1"/>
</dbReference>